<gene>
    <name evidence="1" type="ORF">L9F63_023960</name>
</gene>
<reference evidence="1" key="1">
    <citation type="journal article" date="2023" name="IScience">
        <title>Live-bearing cockroach genome reveals convergent evolutionary mechanisms linked to viviparity in insects and beyond.</title>
        <authorList>
            <person name="Fouks B."/>
            <person name="Harrison M.C."/>
            <person name="Mikhailova A.A."/>
            <person name="Marchal E."/>
            <person name="English S."/>
            <person name="Carruthers M."/>
            <person name="Jennings E.C."/>
            <person name="Chiamaka E.L."/>
            <person name="Frigard R.A."/>
            <person name="Pippel M."/>
            <person name="Attardo G.M."/>
            <person name="Benoit J.B."/>
            <person name="Bornberg-Bauer E."/>
            <person name="Tobe S.S."/>
        </authorList>
    </citation>
    <scope>NUCLEOTIDE SEQUENCE</scope>
    <source>
        <strain evidence="1">Stay&amp;Tobe</strain>
    </source>
</reference>
<dbReference type="EMBL" id="JASPKZ010008120">
    <property type="protein sequence ID" value="KAJ9580863.1"/>
    <property type="molecule type" value="Genomic_DNA"/>
</dbReference>
<feature type="non-terminal residue" evidence="1">
    <location>
        <position position="160"/>
    </location>
</feature>
<name>A0AAD7ZHX8_DIPPU</name>
<protein>
    <submittedName>
        <fullName evidence="1">Uncharacterized protein</fullName>
    </submittedName>
</protein>
<dbReference type="Proteomes" id="UP001233999">
    <property type="component" value="Unassembled WGS sequence"/>
</dbReference>
<comment type="caution">
    <text evidence="1">The sequence shown here is derived from an EMBL/GenBank/DDBJ whole genome shotgun (WGS) entry which is preliminary data.</text>
</comment>
<reference evidence="1" key="2">
    <citation type="submission" date="2023-05" db="EMBL/GenBank/DDBJ databases">
        <authorList>
            <person name="Fouks B."/>
        </authorList>
    </citation>
    <scope>NUCLEOTIDE SEQUENCE</scope>
    <source>
        <strain evidence="1">Stay&amp;Tobe</strain>
        <tissue evidence="1">Testes</tissue>
    </source>
</reference>
<feature type="non-terminal residue" evidence="1">
    <location>
        <position position="1"/>
    </location>
</feature>
<dbReference type="AlphaFoldDB" id="A0AAD7ZHX8"/>
<evidence type="ECO:0000313" key="2">
    <source>
        <dbReference type="Proteomes" id="UP001233999"/>
    </source>
</evidence>
<organism evidence="1 2">
    <name type="scientific">Diploptera punctata</name>
    <name type="common">Pacific beetle cockroach</name>
    <dbReference type="NCBI Taxonomy" id="6984"/>
    <lineage>
        <taxon>Eukaryota</taxon>
        <taxon>Metazoa</taxon>
        <taxon>Ecdysozoa</taxon>
        <taxon>Arthropoda</taxon>
        <taxon>Hexapoda</taxon>
        <taxon>Insecta</taxon>
        <taxon>Pterygota</taxon>
        <taxon>Neoptera</taxon>
        <taxon>Polyneoptera</taxon>
        <taxon>Dictyoptera</taxon>
        <taxon>Blattodea</taxon>
        <taxon>Blaberoidea</taxon>
        <taxon>Blaberidae</taxon>
        <taxon>Diplopterinae</taxon>
        <taxon>Diploptera</taxon>
    </lineage>
</organism>
<sequence>KQVQKRISHCASVCISFPSQGTITIQLVYIIQLFVCETKIKTIRSLTSYNTIQLFVRLRELIRVNFSRLGSPQLLLRSLNTLFVCDRLVRKVKFMALKITSNLRKEASDKNLTTPLIPRNPEFTGNLTEEVQIRELMVSKPSSWNQRRVAGEDIDETSRD</sequence>
<accession>A0AAD7ZHX8</accession>
<evidence type="ECO:0000313" key="1">
    <source>
        <dbReference type="EMBL" id="KAJ9580863.1"/>
    </source>
</evidence>
<keyword evidence="2" id="KW-1185">Reference proteome</keyword>
<proteinExistence type="predicted"/>